<dbReference type="PROSITE" id="PS50109">
    <property type="entry name" value="HIS_KIN"/>
    <property type="match status" value="1"/>
</dbReference>
<dbReference type="CDD" id="cd16917">
    <property type="entry name" value="HATPase_UhpB-NarQ-NarX-like"/>
    <property type="match status" value="1"/>
</dbReference>
<feature type="transmembrane region" description="Helical" evidence="9">
    <location>
        <begin position="141"/>
        <end position="163"/>
    </location>
</feature>
<name>A0A974PI83_9BACL</name>
<evidence type="ECO:0000256" key="4">
    <source>
        <dbReference type="ARBA" id="ARBA00022741"/>
    </source>
</evidence>
<dbReference type="AlphaFoldDB" id="A0A974PI83"/>
<dbReference type="InterPro" id="IPR036890">
    <property type="entry name" value="HATPase_C_sf"/>
</dbReference>
<feature type="coiled-coil region" evidence="8">
    <location>
        <begin position="233"/>
        <end position="260"/>
    </location>
</feature>
<dbReference type="Gene3D" id="1.20.5.1930">
    <property type="match status" value="1"/>
</dbReference>
<dbReference type="GO" id="GO:0016020">
    <property type="term" value="C:membrane"/>
    <property type="evidence" value="ECO:0007669"/>
    <property type="project" value="InterPro"/>
</dbReference>
<feature type="transmembrane region" description="Helical" evidence="9">
    <location>
        <begin position="70"/>
        <end position="88"/>
    </location>
</feature>
<accession>A0A974PI83</accession>
<dbReference type="Pfam" id="PF02518">
    <property type="entry name" value="HATPase_c"/>
    <property type="match status" value="1"/>
</dbReference>
<keyword evidence="6" id="KW-0067">ATP-binding</keyword>
<feature type="transmembrane region" description="Helical" evidence="9">
    <location>
        <begin position="94"/>
        <end position="110"/>
    </location>
</feature>
<feature type="coiled-coil region" evidence="8">
    <location>
        <begin position="172"/>
        <end position="199"/>
    </location>
</feature>
<dbReference type="InterPro" id="IPR011712">
    <property type="entry name" value="Sig_transdc_His_kin_sub3_dim/P"/>
</dbReference>
<keyword evidence="4" id="KW-0547">Nucleotide-binding</keyword>
<dbReference type="RefSeq" id="WP_051051700.1">
    <property type="nucleotide sequence ID" value="NZ_CP068595.1"/>
</dbReference>
<organism evidence="11 12">
    <name type="scientific">Paenibacillus sonchi</name>
    <dbReference type="NCBI Taxonomy" id="373687"/>
    <lineage>
        <taxon>Bacteria</taxon>
        <taxon>Bacillati</taxon>
        <taxon>Bacillota</taxon>
        <taxon>Bacilli</taxon>
        <taxon>Bacillales</taxon>
        <taxon>Paenibacillaceae</taxon>
        <taxon>Paenibacillus</taxon>
        <taxon>Paenibacillus sonchi group</taxon>
    </lineage>
</organism>
<proteinExistence type="predicted"/>
<dbReference type="GO" id="GO:0005524">
    <property type="term" value="F:ATP binding"/>
    <property type="evidence" value="ECO:0007669"/>
    <property type="project" value="UniProtKB-KW"/>
</dbReference>
<dbReference type="PANTHER" id="PTHR24421:SF55">
    <property type="entry name" value="SENSOR HISTIDINE KINASE YDFH"/>
    <property type="match status" value="1"/>
</dbReference>
<evidence type="ECO:0000256" key="6">
    <source>
        <dbReference type="ARBA" id="ARBA00022840"/>
    </source>
</evidence>
<feature type="transmembrane region" description="Helical" evidence="9">
    <location>
        <begin position="12"/>
        <end position="34"/>
    </location>
</feature>
<evidence type="ECO:0000256" key="1">
    <source>
        <dbReference type="ARBA" id="ARBA00000085"/>
    </source>
</evidence>
<evidence type="ECO:0000256" key="7">
    <source>
        <dbReference type="ARBA" id="ARBA00023012"/>
    </source>
</evidence>
<evidence type="ECO:0000256" key="8">
    <source>
        <dbReference type="SAM" id="Coils"/>
    </source>
</evidence>
<keyword evidence="5 11" id="KW-0418">Kinase</keyword>
<evidence type="ECO:0000259" key="10">
    <source>
        <dbReference type="PROSITE" id="PS50109"/>
    </source>
</evidence>
<evidence type="ECO:0000313" key="12">
    <source>
        <dbReference type="Proteomes" id="UP000595841"/>
    </source>
</evidence>
<dbReference type="Proteomes" id="UP000595841">
    <property type="component" value="Chromosome"/>
</dbReference>
<feature type="domain" description="Histidine kinase" evidence="10">
    <location>
        <begin position="197"/>
        <end position="393"/>
    </location>
</feature>
<evidence type="ECO:0000256" key="9">
    <source>
        <dbReference type="SAM" id="Phobius"/>
    </source>
</evidence>
<keyword evidence="9" id="KW-0812">Transmembrane</keyword>
<dbReference type="SUPFAM" id="SSF55874">
    <property type="entry name" value="ATPase domain of HSP90 chaperone/DNA topoisomerase II/histidine kinase"/>
    <property type="match status" value="1"/>
</dbReference>
<keyword evidence="7" id="KW-0902">Two-component regulatory system</keyword>
<evidence type="ECO:0000256" key="2">
    <source>
        <dbReference type="ARBA" id="ARBA00012438"/>
    </source>
</evidence>
<dbReference type="Pfam" id="PF07730">
    <property type="entry name" value="HisKA_3"/>
    <property type="match status" value="1"/>
</dbReference>
<reference evidence="11 12" key="1">
    <citation type="submission" date="2021-01" db="EMBL/GenBank/DDBJ databases">
        <title>Whole genome sequence of Paenibacillus sonchi LMG 24727 for comparative genomics.</title>
        <authorList>
            <person name="Lee G."/>
            <person name="Kim M.-J."/>
            <person name="Lim K."/>
            <person name="Shin J.-H."/>
        </authorList>
    </citation>
    <scope>NUCLEOTIDE SEQUENCE [LARGE SCALE GENOMIC DNA]</scope>
    <source>
        <strain evidence="11 12">LMG 24727</strain>
    </source>
</reference>
<feature type="transmembrane region" description="Helical" evidence="9">
    <location>
        <begin position="117"/>
        <end position="135"/>
    </location>
</feature>
<dbReference type="PANTHER" id="PTHR24421">
    <property type="entry name" value="NITRATE/NITRITE SENSOR PROTEIN NARX-RELATED"/>
    <property type="match status" value="1"/>
</dbReference>
<comment type="catalytic activity">
    <reaction evidence="1">
        <text>ATP + protein L-histidine = ADP + protein N-phospho-L-histidine.</text>
        <dbReference type="EC" id="2.7.13.3"/>
    </reaction>
</comment>
<dbReference type="GO" id="GO:0046983">
    <property type="term" value="F:protein dimerization activity"/>
    <property type="evidence" value="ECO:0007669"/>
    <property type="project" value="InterPro"/>
</dbReference>
<dbReference type="EMBL" id="CP068595">
    <property type="protein sequence ID" value="QQZ63682.1"/>
    <property type="molecule type" value="Genomic_DNA"/>
</dbReference>
<dbReference type="EC" id="2.7.13.3" evidence="2"/>
<keyword evidence="12" id="KW-1185">Reference proteome</keyword>
<dbReference type="InterPro" id="IPR005467">
    <property type="entry name" value="His_kinase_dom"/>
</dbReference>
<keyword evidence="3" id="KW-0808">Transferase</keyword>
<evidence type="ECO:0000256" key="3">
    <source>
        <dbReference type="ARBA" id="ARBA00022679"/>
    </source>
</evidence>
<dbReference type="Gene3D" id="3.30.565.10">
    <property type="entry name" value="Histidine kinase-like ATPase, C-terminal domain"/>
    <property type="match status" value="1"/>
</dbReference>
<dbReference type="InterPro" id="IPR050482">
    <property type="entry name" value="Sensor_HK_TwoCompSys"/>
</dbReference>
<dbReference type="SMART" id="SM00387">
    <property type="entry name" value="HATPase_c"/>
    <property type="match status" value="1"/>
</dbReference>
<evidence type="ECO:0000313" key="11">
    <source>
        <dbReference type="EMBL" id="QQZ63682.1"/>
    </source>
</evidence>
<dbReference type="KEGG" id="pson:JI735_15340"/>
<evidence type="ECO:0000256" key="5">
    <source>
        <dbReference type="ARBA" id="ARBA00022777"/>
    </source>
</evidence>
<keyword evidence="9" id="KW-1133">Transmembrane helix</keyword>
<feature type="transmembrane region" description="Helical" evidence="9">
    <location>
        <begin position="40"/>
        <end position="58"/>
    </location>
</feature>
<protein>
    <recommendedName>
        <fullName evidence="2">histidine kinase</fullName>
        <ecNumber evidence="2">2.7.13.3</ecNumber>
    </recommendedName>
</protein>
<keyword evidence="9" id="KW-0472">Membrane</keyword>
<dbReference type="GO" id="GO:0000155">
    <property type="term" value="F:phosphorelay sensor kinase activity"/>
    <property type="evidence" value="ECO:0007669"/>
    <property type="project" value="InterPro"/>
</dbReference>
<dbReference type="InterPro" id="IPR003594">
    <property type="entry name" value="HATPase_dom"/>
</dbReference>
<sequence>MNEKNGMQNISDLFASRLPTLIWVSIVYVGTIILQFLKEHLILESAVFTGLFTIHVLLHWNSYRVTYKKFWVYFSVQAALIYLCAILMRDGYQAVLIGLLPILIAQTLSYSFRVKRVVFVTLISIIVFFDSALTVGDRDELIVFLPIFLLMLIVVLAYAILFFKQVQERLRIQSFLEDLREAHEKVEELTLANERQRMARDLHDTLAQGVAGLIMRLEAADAHMSQNHPERAQEIIRQSMQQARRTLAEARRAIDNLRLKSAPEMDFKEAIADEIEHFKEATGIVVSTDYHLNKRLSRLQMEHSLHIVKECLTNIARHAKADKVWVFVSTQNDKLIIEIQDNGIGFKTDDIGKDAGHYGLLGIKERVRLIGGEIYVNSNSEGTRVKLETPFIEGEHK</sequence>
<keyword evidence="8" id="KW-0175">Coiled coil</keyword>
<gene>
    <name evidence="11" type="ORF">JI735_15340</name>
</gene>